<dbReference type="OrthoDB" id="5520252at2759"/>
<reference evidence="1" key="1">
    <citation type="submission" date="2022-07" db="EMBL/GenBank/DDBJ databases">
        <title>Phylogenomic reconstructions and comparative analyses of Kickxellomycotina fungi.</title>
        <authorList>
            <person name="Reynolds N.K."/>
            <person name="Stajich J.E."/>
            <person name="Barry K."/>
            <person name="Grigoriev I.V."/>
            <person name="Crous P."/>
            <person name="Smith M.E."/>
        </authorList>
    </citation>
    <scope>NUCLEOTIDE SEQUENCE</scope>
    <source>
        <strain evidence="1">NBRC 32514</strain>
    </source>
</reference>
<sequence>MDGTNITLVKYKSGLGVPGIMGPKLESAVEIATTPDGKSAKVVKTSFEENGREKGKEETQMSPESVVSVLALVEDLQKVPMQSAPGIPDVFGKNTVVLVRKGKQVLWAYNPGAGGCCSGCGAHDEDEQQQVAPSVADDHKEQFANIVDSLSKAADSSFSSK</sequence>
<evidence type="ECO:0000313" key="1">
    <source>
        <dbReference type="EMBL" id="KAJ1723750.1"/>
    </source>
</evidence>
<name>A0A9W7Y5B8_9FUNG</name>
<comment type="caution">
    <text evidence="1">The sequence shown here is derived from an EMBL/GenBank/DDBJ whole genome shotgun (WGS) entry which is preliminary data.</text>
</comment>
<dbReference type="AlphaFoldDB" id="A0A9W7Y5B8"/>
<evidence type="ECO:0000313" key="2">
    <source>
        <dbReference type="Proteomes" id="UP001149813"/>
    </source>
</evidence>
<organism evidence="1 2">
    <name type="scientific">Coemansia erecta</name>
    <dbReference type="NCBI Taxonomy" id="147472"/>
    <lineage>
        <taxon>Eukaryota</taxon>
        <taxon>Fungi</taxon>
        <taxon>Fungi incertae sedis</taxon>
        <taxon>Zoopagomycota</taxon>
        <taxon>Kickxellomycotina</taxon>
        <taxon>Kickxellomycetes</taxon>
        <taxon>Kickxellales</taxon>
        <taxon>Kickxellaceae</taxon>
        <taxon>Coemansia</taxon>
    </lineage>
</organism>
<proteinExistence type="predicted"/>
<dbReference type="Proteomes" id="UP001149813">
    <property type="component" value="Unassembled WGS sequence"/>
</dbReference>
<dbReference type="EMBL" id="JANBOJ010000054">
    <property type="protein sequence ID" value="KAJ1723750.1"/>
    <property type="molecule type" value="Genomic_DNA"/>
</dbReference>
<keyword evidence="2" id="KW-1185">Reference proteome</keyword>
<accession>A0A9W7Y5B8</accession>
<gene>
    <name evidence="1" type="ORF">LPJ53_001918</name>
</gene>
<protein>
    <submittedName>
        <fullName evidence="1">Uncharacterized protein</fullName>
    </submittedName>
</protein>